<sequence precursor="true">MRILNFLCAGLALSMASAANAGLIISEVVDGDLSGGNPKFVELTNTGTTDFTFTGGGIILQSNAATDLDIDVSLTGVTIPAGDSFVIQSSANGGEAVFESTYGFAADLYTGAFFSNGDDRYILTTADDSSVIVDIHGEIDVDGSGTAWEYLDSYAYRNADVLEGNGGVFDITEWFHAGVGALDTLDAAGHVALTTPGTHDFNAIPEPGTAILALLSLASAGAVTMRSRLG</sequence>
<gene>
    <name evidence="3" type="ORF">Spa11_43750</name>
</gene>
<dbReference type="InterPro" id="IPR036415">
    <property type="entry name" value="Lamin_tail_dom_sf"/>
</dbReference>
<evidence type="ECO:0000256" key="1">
    <source>
        <dbReference type="SAM" id="SignalP"/>
    </source>
</evidence>
<dbReference type="PROSITE" id="PS51841">
    <property type="entry name" value="LTD"/>
    <property type="match status" value="1"/>
</dbReference>
<dbReference type="Pfam" id="PF00932">
    <property type="entry name" value="LTD"/>
    <property type="match status" value="1"/>
</dbReference>
<dbReference type="Proteomes" id="UP000316426">
    <property type="component" value="Chromosome"/>
</dbReference>
<dbReference type="AlphaFoldDB" id="A0A518KED0"/>
<evidence type="ECO:0000259" key="2">
    <source>
        <dbReference type="PROSITE" id="PS51841"/>
    </source>
</evidence>
<keyword evidence="4" id="KW-1185">Reference proteome</keyword>
<dbReference type="InterPro" id="IPR001322">
    <property type="entry name" value="Lamin_tail_dom"/>
</dbReference>
<dbReference type="EMBL" id="CP036349">
    <property type="protein sequence ID" value="QDV76150.1"/>
    <property type="molecule type" value="Genomic_DNA"/>
</dbReference>
<reference evidence="3 4" key="1">
    <citation type="submission" date="2019-02" db="EMBL/GenBank/DDBJ databases">
        <title>Deep-cultivation of Planctomycetes and their phenomic and genomic characterization uncovers novel biology.</title>
        <authorList>
            <person name="Wiegand S."/>
            <person name="Jogler M."/>
            <person name="Boedeker C."/>
            <person name="Pinto D."/>
            <person name="Vollmers J."/>
            <person name="Rivas-Marin E."/>
            <person name="Kohn T."/>
            <person name="Peeters S.H."/>
            <person name="Heuer A."/>
            <person name="Rast P."/>
            <person name="Oberbeckmann S."/>
            <person name="Bunk B."/>
            <person name="Jeske O."/>
            <person name="Meyerdierks A."/>
            <person name="Storesund J.E."/>
            <person name="Kallscheuer N."/>
            <person name="Luecker S."/>
            <person name="Lage O.M."/>
            <person name="Pohl T."/>
            <person name="Merkel B.J."/>
            <person name="Hornburger P."/>
            <person name="Mueller R.-W."/>
            <person name="Bruemmer F."/>
            <person name="Labrenz M."/>
            <person name="Spormann A.M."/>
            <person name="Op den Camp H."/>
            <person name="Overmann J."/>
            <person name="Amann R."/>
            <person name="Jetten M.S.M."/>
            <person name="Mascher T."/>
            <person name="Medema M.H."/>
            <person name="Devos D.P."/>
            <person name="Kaster A.-K."/>
            <person name="Ovreas L."/>
            <person name="Rohde M."/>
            <person name="Galperin M.Y."/>
            <person name="Jogler C."/>
        </authorList>
    </citation>
    <scope>NUCLEOTIDE SEQUENCE [LARGE SCALE GENOMIC DNA]</scope>
    <source>
        <strain evidence="3 4">Spa11</strain>
    </source>
</reference>
<accession>A0A518KED0</accession>
<evidence type="ECO:0000313" key="3">
    <source>
        <dbReference type="EMBL" id="QDV76150.1"/>
    </source>
</evidence>
<feature type="chain" id="PRO_5022041068" description="LTD domain-containing protein" evidence="1">
    <location>
        <begin position="22"/>
        <end position="230"/>
    </location>
</feature>
<proteinExistence type="predicted"/>
<feature type="domain" description="LTD" evidence="2">
    <location>
        <begin position="11"/>
        <end position="158"/>
    </location>
</feature>
<feature type="signal peptide" evidence="1">
    <location>
        <begin position="1"/>
        <end position="21"/>
    </location>
</feature>
<dbReference type="KEGG" id="bmei:Spa11_43750"/>
<keyword evidence="1" id="KW-0732">Signal</keyword>
<name>A0A518KED0_9BACT</name>
<evidence type="ECO:0000313" key="4">
    <source>
        <dbReference type="Proteomes" id="UP000316426"/>
    </source>
</evidence>
<dbReference type="SUPFAM" id="SSF74853">
    <property type="entry name" value="Lamin A/C globular tail domain"/>
    <property type="match status" value="1"/>
</dbReference>
<organism evidence="3 4">
    <name type="scientific">Botrimarina mediterranea</name>
    <dbReference type="NCBI Taxonomy" id="2528022"/>
    <lineage>
        <taxon>Bacteria</taxon>
        <taxon>Pseudomonadati</taxon>
        <taxon>Planctomycetota</taxon>
        <taxon>Planctomycetia</taxon>
        <taxon>Pirellulales</taxon>
        <taxon>Lacipirellulaceae</taxon>
        <taxon>Botrimarina</taxon>
    </lineage>
</organism>
<protein>
    <recommendedName>
        <fullName evidence="2">LTD domain-containing protein</fullName>
    </recommendedName>
</protein>
<dbReference type="RefSeq" id="WP_197529578.1">
    <property type="nucleotide sequence ID" value="NZ_CP036350.1"/>
</dbReference>